<dbReference type="Proteomes" id="UP000822369">
    <property type="component" value="Chromosome 8"/>
</dbReference>
<sequence>MDTATVVFLMNCFLFASLIQSSPVPASGLPHSFVETVSQANTIVEKILNNLHAVHSATVSIQGLSLDSSPQTSHFQMMEMSMGIPASPVLKILSELFTLDMCVSRMSAGIQMYENILELLSQSLSGLEDVRTDLRDLLTHINKLKEVADVPDDGLDQNPSLDLASQLQDSYRVQVAVHLTLTQLRSFCYDLIRTFRVLSTYRP</sequence>
<dbReference type="EMBL" id="JAAVVJ010000008">
    <property type="protein sequence ID" value="KAF7218082.1"/>
    <property type="molecule type" value="Genomic_DNA"/>
</dbReference>
<dbReference type="RefSeq" id="XP_015822414.1">
    <property type="nucleotide sequence ID" value="XM_015966928.3"/>
</dbReference>
<reference evidence="3" key="3">
    <citation type="submission" date="2025-05" db="UniProtKB">
        <authorList>
            <consortium name="Ensembl"/>
        </authorList>
    </citation>
    <scope>IDENTIFICATION</scope>
</reference>
<keyword evidence="4" id="KW-1185">Reference proteome</keyword>
<dbReference type="GeneID" id="107390300"/>
<dbReference type="Gene3D" id="1.20.1250.10">
    <property type="match status" value="1"/>
</dbReference>
<evidence type="ECO:0000256" key="1">
    <source>
        <dbReference type="SAM" id="SignalP"/>
    </source>
</evidence>
<dbReference type="GO" id="GO:0045639">
    <property type="term" value="P:positive regulation of myeloid cell differentiation"/>
    <property type="evidence" value="ECO:0007669"/>
    <property type="project" value="InterPro"/>
</dbReference>
<accession>A0A8C6MKJ3</accession>
<feature type="chain" id="PRO_5044681438" evidence="1">
    <location>
        <begin position="22"/>
        <end position="203"/>
    </location>
</feature>
<dbReference type="GeneTree" id="ENSGT00390000017328"/>
<dbReference type="OrthoDB" id="8841348at2759"/>
<dbReference type="SUPFAM" id="SSF47266">
    <property type="entry name" value="4-helical cytokines"/>
    <property type="match status" value="1"/>
</dbReference>
<name>A0A8C6MKJ3_NOTFU</name>
<dbReference type="Ensembl" id="ENSNFUT00015035049.1">
    <property type="protein sequence ID" value="ENSNFUP00015033542.1"/>
    <property type="gene ID" value="ENSNFUG00015016408.1"/>
</dbReference>
<evidence type="ECO:0000313" key="4">
    <source>
        <dbReference type="Proteomes" id="UP000694548"/>
    </source>
</evidence>
<protein>
    <submittedName>
        <fullName evidence="2">LOC107390300-like protein</fullName>
    </submittedName>
    <submittedName>
        <fullName evidence="3">Uncharacterized LOC107390300</fullName>
    </submittedName>
</protein>
<keyword evidence="1" id="KW-0732">Signal</keyword>
<dbReference type="AlphaFoldDB" id="A0A8C6MKJ3"/>
<dbReference type="PANTHER" id="PTHR10511">
    <property type="entry name" value="GRANULOCYTE COLONY-STIMULATING FACTOR"/>
    <property type="match status" value="1"/>
</dbReference>
<feature type="signal peptide" evidence="1">
    <location>
        <begin position="1"/>
        <end position="21"/>
    </location>
</feature>
<dbReference type="OMA" id="LTHITKM"/>
<proteinExistence type="predicted"/>
<dbReference type="InterPro" id="IPR009079">
    <property type="entry name" value="4_helix_cytokine-like_core"/>
</dbReference>
<evidence type="ECO:0000313" key="3">
    <source>
        <dbReference type="Ensembl" id="ENSNFUP00015033542.1"/>
    </source>
</evidence>
<evidence type="ECO:0000313" key="2">
    <source>
        <dbReference type="EMBL" id="KAF7218082.1"/>
    </source>
</evidence>
<gene>
    <name evidence="3" type="primary">LOC107390300</name>
    <name evidence="2" type="ORF">G4P62_013955</name>
</gene>
<reference evidence="2" key="2">
    <citation type="submission" date="2020-03" db="EMBL/GenBank/DDBJ databases">
        <title>Intra-Species Differences in Population Size shape Life History and Genome Evolution.</title>
        <authorList>
            <person name="Willemsen D."/>
            <person name="Cui R."/>
            <person name="Valenzano D.R."/>
        </authorList>
    </citation>
    <scope>NUCLEOTIDE SEQUENCE</scope>
    <source>
        <strain evidence="2">GRZ</strain>
        <tissue evidence="2">Whole</tissue>
    </source>
</reference>
<reference evidence="3" key="1">
    <citation type="submission" date="2014-08" db="EMBL/GenBank/DDBJ databases">
        <authorList>
            <person name="Senf B."/>
            <person name="Petzold A."/>
            <person name="Downie B.R."/>
            <person name="Koch P."/>
            <person name="Platzer M."/>
        </authorList>
    </citation>
    <scope>NUCLEOTIDE SEQUENCE [LARGE SCALE GENOMIC DNA]</scope>
    <source>
        <strain evidence="3">GRZ</strain>
    </source>
</reference>
<dbReference type="InterPro" id="IPR040117">
    <property type="entry name" value="GCSF/MGF"/>
</dbReference>
<organism evidence="3 4">
    <name type="scientific">Nothobranchius furzeri</name>
    <name type="common">Turquoise killifish</name>
    <dbReference type="NCBI Taxonomy" id="105023"/>
    <lineage>
        <taxon>Eukaryota</taxon>
        <taxon>Metazoa</taxon>
        <taxon>Chordata</taxon>
        <taxon>Craniata</taxon>
        <taxon>Vertebrata</taxon>
        <taxon>Euteleostomi</taxon>
        <taxon>Actinopterygii</taxon>
        <taxon>Neopterygii</taxon>
        <taxon>Teleostei</taxon>
        <taxon>Neoteleostei</taxon>
        <taxon>Acanthomorphata</taxon>
        <taxon>Ovalentaria</taxon>
        <taxon>Atherinomorphae</taxon>
        <taxon>Cyprinodontiformes</taxon>
        <taxon>Nothobranchiidae</taxon>
        <taxon>Nothobranchius</taxon>
    </lineage>
</organism>
<dbReference type="PANTHER" id="PTHR10511:SF2">
    <property type="entry name" value="GRANULOCYTE COLONY-STIMULATING FACTOR"/>
    <property type="match status" value="1"/>
</dbReference>
<dbReference type="GO" id="GO:0005125">
    <property type="term" value="F:cytokine activity"/>
    <property type="evidence" value="ECO:0007669"/>
    <property type="project" value="InterPro"/>
</dbReference>
<dbReference type="KEGG" id="nfu:107390300"/>
<dbReference type="Proteomes" id="UP000694548">
    <property type="component" value="Chromosome sgr14"/>
</dbReference>